<dbReference type="EMBL" id="CADIKM010000005">
    <property type="protein sequence ID" value="CAB3783172.1"/>
    <property type="molecule type" value="Genomic_DNA"/>
</dbReference>
<evidence type="ECO:0000313" key="2">
    <source>
        <dbReference type="EMBL" id="CAB3783172.1"/>
    </source>
</evidence>
<feature type="compositionally biased region" description="Gly residues" evidence="1">
    <location>
        <begin position="1442"/>
        <end position="1452"/>
    </location>
</feature>
<feature type="compositionally biased region" description="Polar residues" evidence="1">
    <location>
        <begin position="1"/>
        <end position="12"/>
    </location>
</feature>
<accession>A0A6S7AZY7</accession>
<feature type="compositionally biased region" description="Low complexity" evidence="1">
    <location>
        <begin position="1344"/>
        <end position="1374"/>
    </location>
</feature>
<evidence type="ECO:0000256" key="1">
    <source>
        <dbReference type="SAM" id="MobiDB-lite"/>
    </source>
</evidence>
<feature type="region of interest" description="Disordered" evidence="1">
    <location>
        <begin position="1"/>
        <end position="51"/>
    </location>
</feature>
<dbReference type="Proteomes" id="UP000494115">
    <property type="component" value="Unassembled WGS sequence"/>
</dbReference>
<name>A0A6S7AZY7_9BURK</name>
<feature type="compositionally biased region" description="Basic and acidic residues" evidence="1">
    <location>
        <begin position="1392"/>
        <end position="1404"/>
    </location>
</feature>
<sequence>MKISVPTSSTGTSHRRATYPDPFDPMRRGTASRPGQRGPVLTRRQRQARDEPAALERMAAVRRAREEAEWVAEVALQGRIREFTPVRLDFPERASRGWPSSLNRTGQVADALVRFFVRSEPGLSSPAHGARLHRSAHEDAMEALMRHVEGHEASLAVDGIWRVSPSDEPASIGERVMFTWTRQRCQAIAQIGHFARGAVWSIGQKIASVFLLPPCEVILDRTGNVSSRAFLKAANETGIELRLMVARQLGRPPVVTASVRDPLAGLAGHTPASLPPPIRTTRFVNAGAMDLGSINLGAGRPGETRGAFFNLWCQLDKILMSPCGSGVQAEIGQTNYSANQEKGLRAAAAARDLAYSFAPIGSALAAAGYAIHVLRKLVSGELPELPSHEQLTWLARHKPGPDGVVQLGRSTRIWMQGKLQCLEASTPDRGLVSDDRASETGVVRMPALPVARTPLGWELIETPDAYRSNIEISDADFANSPDQLVRISSRFGYVRIDGKTYEAQRDLATTRWRIVPPDDAHGVQIAIRPVVGERRWETVTLLGAGDPPPLNERVETRHQSLLAGPESEVYRDAHIEEYDPEQSAELYGDREVPELMLEFAESSGSPGELGQLHQYIQSRRDVDLLELVQEGIARAFAMPDAGLAYMRGLVLPASVRIPGFEQGMDVHQLMELAAGGNLSPFERGAALGRVIERRVVDEMHNVADSIRRAPDRLFMGELRSEQISIPRISRDASHEALLYHFLQGDLTDTQRGALLPLIKAQAERVVAPLEALRLRVMAARADETQGSGLEFRRGYEDFESIDAGGVDSRTELLPAIEIAMHLPTTAQLGAAWRYVQLQEIETRDMLEDVLQTMTRMESDRDEFGRGFNAPADIELPWGGMGTSIEVGVAFHGESVTPAQQGALYRRFLDQSMLDRIERRVAVRSAGADAASVQRGRSHPEQVEIAGLPQTPSLEDIAVQMELPATTPEQVGALYARALEVMGTLRTEHVGAIRRRIFREPRLADYIDGYLNPGEETPPFLAAARSIDDTLDLFRNDMYSAHARGQIARRIARLEEENDAVVTEHLVMTQIYRHAVTTSRTVFSQSIIPSMLKGLLDGQCYAFAATMSVAMHRGTGAVRAFVERIRAFEVLRAPTPPGGEPVERFVLSVESRNVLAALAELSLRQPRAPEAMTGGELTQVANWMNWSGVADFLYEQAFSGHADHLIGTAEHALAVHIEIPSGPVRRPRILFYEPDYGLLEFDSLRDFQHTLERAGTTPFYRERVQGGDPGVDIFRVDPERLSRVRVYGSLTVRDLADSWPFLRTARRPSEEGMEVAQPVPGGEAGIVEEQEPEAWGIEFVVVGGEEQQGSSQGHPEGGSVASEAGHGRAAGAATGAAGGAGGPGIDAGPGIDEGSRMEEGPRIDEGPGIEGEGSARAGEDAPGGVGGQPGGAQRMGPPPAGERGTGGGSGAGSGSETSPREDLQSLIGRLTRRRHVQLEEVHQVAADGGNWAWVRVTNATDAG</sequence>
<keyword evidence="3" id="KW-1185">Reference proteome</keyword>
<dbReference type="RefSeq" id="WP_175104194.1">
    <property type="nucleotide sequence ID" value="NZ_CADIKM010000005.1"/>
</dbReference>
<organism evidence="2 3">
    <name type="scientific">Pararobbsia alpina</name>
    <dbReference type="NCBI Taxonomy" id="621374"/>
    <lineage>
        <taxon>Bacteria</taxon>
        <taxon>Pseudomonadati</taxon>
        <taxon>Pseudomonadota</taxon>
        <taxon>Betaproteobacteria</taxon>
        <taxon>Burkholderiales</taxon>
        <taxon>Burkholderiaceae</taxon>
        <taxon>Pararobbsia</taxon>
    </lineage>
</organism>
<feature type="region of interest" description="Disordered" evidence="1">
    <location>
        <begin position="1344"/>
        <end position="1467"/>
    </location>
</feature>
<reference evidence="2 3" key="1">
    <citation type="submission" date="2020-04" db="EMBL/GenBank/DDBJ databases">
        <authorList>
            <person name="De Canck E."/>
        </authorList>
    </citation>
    <scope>NUCLEOTIDE SEQUENCE [LARGE SCALE GENOMIC DNA]</scope>
    <source>
        <strain evidence="2 3">LMG 28138</strain>
    </source>
</reference>
<protein>
    <submittedName>
        <fullName evidence="2">Uncharacterized protein</fullName>
    </submittedName>
</protein>
<evidence type="ECO:0000313" key="3">
    <source>
        <dbReference type="Proteomes" id="UP000494115"/>
    </source>
</evidence>
<gene>
    <name evidence="2" type="ORF">LMG28138_01586</name>
</gene>
<feature type="compositionally biased region" description="Gly residues" evidence="1">
    <location>
        <begin position="1375"/>
        <end position="1386"/>
    </location>
</feature>
<feature type="compositionally biased region" description="Gly residues" evidence="1">
    <location>
        <begin position="1420"/>
        <end position="1429"/>
    </location>
</feature>
<proteinExistence type="predicted"/>